<dbReference type="CDD" id="cd04301">
    <property type="entry name" value="NAT_SF"/>
    <property type="match status" value="1"/>
</dbReference>
<keyword evidence="3" id="KW-1185">Reference proteome</keyword>
<organism evidence="2 3">
    <name type="scientific">Acaryochloris thomasi RCC1774</name>
    <dbReference type="NCBI Taxonomy" id="1764569"/>
    <lineage>
        <taxon>Bacteria</taxon>
        <taxon>Bacillati</taxon>
        <taxon>Cyanobacteriota</taxon>
        <taxon>Cyanophyceae</taxon>
        <taxon>Acaryochloridales</taxon>
        <taxon>Acaryochloridaceae</taxon>
        <taxon>Acaryochloris</taxon>
        <taxon>Acaryochloris thomasi</taxon>
    </lineage>
</organism>
<dbReference type="SUPFAM" id="SSF55729">
    <property type="entry name" value="Acyl-CoA N-acyltransferases (Nat)"/>
    <property type="match status" value="1"/>
</dbReference>
<comment type="caution">
    <text evidence="2">The sequence shown here is derived from an EMBL/GenBank/DDBJ whole genome shotgun (WGS) entry which is preliminary data.</text>
</comment>
<evidence type="ECO:0000313" key="3">
    <source>
        <dbReference type="Proteomes" id="UP000248857"/>
    </source>
</evidence>
<evidence type="ECO:0000313" key="2">
    <source>
        <dbReference type="EMBL" id="PZD73595.1"/>
    </source>
</evidence>
<dbReference type="Gene3D" id="3.40.630.30">
    <property type="match status" value="1"/>
</dbReference>
<accession>A0A2W1JQA3</accession>
<dbReference type="InterPro" id="IPR000182">
    <property type="entry name" value="GNAT_dom"/>
</dbReference>
<dbReference type="PROSITE" id="PS51186">
    <property type="entry name" value="GNAT"/>
    <property type="match status" value="1"/>
</dbReference>
<dbReference type="AlphaFoldDB" id="A0A2W1JQA3"/>
<sequence length="177" mass="19521">MSSIRTATKLDRDKIREVHLHAFSEDEAQVVATLASNLLSDETSPETFALVAEIDGTVVGHIAFSPVTFDTSQKLKGYILAPLAVTPNYQKRRIGAQLIQIGIEQLSKKGVNVLFVYGDPKYYGKFGFKAETATHYLPPYELQYPFGWLAIVMNEAGAAEQPLKVSCVASLSDPELW</sequence>
<dbReference type="OrthoDB" id="9797178at2"/>
<dbReference type="Proteomes" id="UP000248857">
    <property type="component" value="Unassembled WGS sequence"/>
</dbReference>
<gene>
    <name evidence="2" type="ORF">C1752_02042</name>
</gene>
<dbReference type="GO" id="GO:0016747">
    <property type="term" value="F:acyltransferase activity, transferring groups other than amino-acyl groups"/>
    <property type="evidence" value="ECO:0007669"/>
    <property type="project" value="InterPro"/>
</dbReference>
<reference evidence="2 3" key="1">
    <citation type="journal article" date="2018" name="Sci. Rep.">
        <title>A novel species of the marine cyanobacterium Acaryochloris with a unique pigment content and lifestyle.</title>
        <authorList>
            <person name="Partensky F."/>
            <person name="Six C."/>
            <person name="Ratin M."/>
            <person name="Garczarek L."/>
            <person name="Vaulot D."/>
            <person name="Probert I."/>
            <person name="Calteau A."/>
            <person name="Gourvil P."/>
            <person name="Marie D."/>
            <person name="Grebert T."/>
            <person name="Bouchier C."/>
            <person name="Le Panse S."/>
            <person name="Gachenot M."/>
            <person name="Rodriguez F."/>
            <person name="Garrido J.L."/>
        </authorList>
    </citation>
    <scope>NUCLEOTIDE SEQUENCE [LARGE SCALE GENOMIC DNA]</scope>
    <source>
        <strain evidence="2 3">RCC1774</strain>
    </source>
</reference>
<dbReference type="InterPro" id="IPR016181">
    <property type="entry name" value="Acyl_CoA_acyltransferase"/>
</dbReference>
<dbReference type="EMBL" id="PQWO01000005">
    <property type="protein sequence ID" value="PZD73595.1"/>
    <property type="molecule type" value="Genomic_DNA"/>
</dbReference>
<dbReference type="Pfam" id="PF00583">
    <property type="entry name" value="Acetyltransf_1"/>
    <property type="match status" value="1"/>
</dbReference>
<evidence type="ECO:0000259" key="1">
    <source>
        <dbReference type="PROSITE" id="PS51186"/>
    </source>
</evidence>
<feature type="domain" description="N-acetyltransferase" evidence="1">
    <location>
        <begin position="2"/>
        <end position="147"/>
    </location>
</feature>
<protein>
    <recommendedName>
        <fullName evidence="1">N-acetyltransferase domain-containing protein</fullName>
    </recommendedName>
</protein>
<name>A0A2W1JQA3_9CYAN</name>
<dbReference type="RefSeq" id="WP_110986003.1">
    <property type="nucleotide sequence ID" value="NZ_CAWNWM010000005.1"/>
</dbReference>
<proteinExistence type="predicted"/>